<feature type="compositionally biased region" description="Polar residues" evidence="1">
    <location>
        <begin position="276"/>
        <end position="286"/>
    </location>
</feature>
<evidence type="ECO:0000313" key="3">
    <source>
        <dbReference type="Proteomes" id="UP000719412"/>
    </source>
</evidence>
<evidence type="ECO:0000313" key="2">
    <source>
        <dbReference type="EMBL" id="KAH0817479.1"/>
    </source>
</evidence>
<feature type="compositionally biased region" description="Basic and acidic residues" evidence="1">
    <location>
        <begin position="1082"/>
        <end position="1093"/>
    </location>
</feature>
<accession>A0A8J6LCR5</accession>
<feature type="compositionally biased region" description="Basic and acidic residues" evidence="1">
    <location>
        <begin position="1008"/>
        <end position="1030"/>
    </location>
</feature>
<feature type="compositionally biased region" description="Basic and acidic residues" evidence="1">
    <location>
        <begin position="769"/>
        <end position="787"/>
    </location>
</feature>
<feature type="region of interest" description="Disordered" evidence="1">
    <location>
        <begin position="1"/>
        <end position="64"/>
    </location>
</feature>
<comment type="caution">
    <text evidence="2">The sequence shown here is derived from an EMBL/GenBank/DDBJ whole genome shotgun (WGS) entry which is preliminary data.</text>
</comment>
<evidence type="ECO:0000256" key="1">
    <source>
        <dbReference type="SAM" id="MobiDB-lite"/>
    </source>
</evidence>
<organism evidence="2 3">
    <name type="scientific">Tenebrio molitor</name>
    <name type="common">Yellow mealworm beetle</name>
    <dbReference type="NCBI Taxonomy" id="7067"/>
    <lineage>
        <taxon>Eukaryota</taxon>
        <taxon>Metazoa</taxon>
        <taxon>Ecdysozoa</taxon>
        <taxon>Arthropoda</taxon>
        <taxon>Hexapoda</taxon>
        <taxon>Insecta</taxon>
        <taxon>Pterygota</taxon>
        <taxon>Neoptera</taxon>
        <taxon>Endopterygota</taxon>
        <taxon>Coleoptera</taxon>
        <taxon>Polyphaga</taxon>
        <taxon>Cucujiformia</taxon>
        <taxon>Tenebrionidae</taxon>
        <taxon>Tenebrio</taxon>
    </lineage>
</organism>
<sequence>MKPEHKTDLQLQKLAKRSVESSDLGPDAKKKRVTSDNVVQESNHNKTKSTLIPSVKSKNQEKERTFFDLKKDLSKSKVAIESLQRSRIGLRITNLRKGTPSVSLLFSPEECSSLQSSSSSHIKSSESSNVVSSVSSASTDSEQNKSENNTPPSVVSRRKCDDISKRKPSNADRTLTCSRAEKTDENWLSESDGKSSSISQIASSLQISSMKTKISRQMDTTSGIQSGSTTPVSAASSAWNIHRIVKKSEAENNRKRQMNEQRLNQLLRNLYQRNSMKLSTGNNPESANIICESDRQSSKSGCEEPGRNQKRPADSNLKENVKQLNVEENGKVLFCKSSKVLCMKVVSYQSGSSLNVSSGVACSEGVNGVDLKRLPVCSNTGRTNMWVNRHFWESSGVDGNKEKAPDDLDERLKNCKNSKDVGDAARKECRSDEVKFVAKSHKGVGTTEDSLDEMLTNNDRSRGMLNKCSNKTEQNGIERRGSKVEQNEVKLNGNKNQVKNDTVEMSEQCQNQNIRFGASNEKETRSRSNAKRSEVIEEIRIVLSRNIYGCGEDRSVVPAASSEKNQEVVSLANEILSESANTVGPARKSCKFGEEEKQEVNGEDSHFLNGESGTGAQDALEVSGTRQNGDVPRNEHFLGVTRKTPERTCKKESIRMTLESQNVVRKCDSTVESSFKAKTSQSANKLPVRLKLPNMGDFLVIGDFTKRSADRVEKTNSTVAPAKTNSNAKVTDCGVVTKKDENRSQKTNKNSFSAGRIESLRGNWNRKCDFKVEPNESKSKRKAETKQSEGVPMSVNGKLGCADSPQTEILVRESSDKNDDDNLDVNTFSRKTPAKTVDRNLGATTRMNQSSKFCDASSLVKSKMGKCLKLNENGRDCKMVITDAACDSSKVGSRSFDNVLAKQCGNVSDKKFSRVYKRLFGFERDGKRHTRSTKSCWVDEKENRRKKFNRNRSVGETSKDKKRNSKALGNTRSKRLGRKKQYKVNPSTPAQTEKCFKESRNVPGCKHTRVEFRKVMQDKTPDDRQKESKNAPKGTGDEFFNYSNDKRLDRVRKRERSLESKKEFVSERNVDNGKKPQTRSATAERSKTVDQTRNDMVMMLRKRKSVAPVPVLH</sequence>
<protein>
    <submittedName>
        <fullName evidence="2">Uncharacterized protein</fullName>
    </submittedName>
</protein>
<feature type="compositionally biased region" description="Low complexity" evidence="1">
    <location>
        <begin position="115"/>
        <end position="141"/>
    </location>
</feature>
<feature type="compositionally biased region" description="Basic and acidic residues" evidence="1">
    <location>
        <begin position="292"/>
        <end position="317"/>
    </location>
</feature>
<feature type="region of interest" description="Disordered" evidence="1">
    <location>
        <begin position="276"/>
        <end position="317"/>
    </location>
</feature>
<feature type="region of interest" description="Disordered" evidence="1">
    <location>
        <begin position="115"/>
        <end position="178"/>
    </location>
</feature>
<keyword evidence="3" id="KW-1185">Reference proteome</keyword>
<dbReference type="AlphaFoldDB" id="A0A8J6LCR5"/>
<reference evidence="2" key="2">
    <citation type="submission" date="2021-08" db="EMBL/GenBank/DDBJ databases">
        <authorList>
            <person name="Eriksson T."/>
        </authorList>
    </citation>
    <scope>NUCLEOTIDE SEQUENCE</scope>
    <source>
        <strain evidence="2">Stoneville</strain>
        <tissue evidence="2">Whole head</tissue>
    </source>
</reference>
<feature type="region of interest" description="Disordered" evidence="1">
    <location>
        <begin position="460"/>
        <end position="482"/>
    </location>
</feature>
<feature type="region of interest" description="Disordered" evidence="1">
    <location>
        <begin position="731"/>
        <end position="754"/>
    </location>
</feature>
<proteinExistence type="predicted"/>
<dbReference type="Proteomes" id="UP000719412">
    <property type="component" value="Unassembled WGS sequence"/>
</dbReference>
<feature type="region of interest" description="Disordered" evidence="1">
    <location>
        <begin position="769"/>
        <end position="799"/>
    </location>
</feature>
<reference evidence="2" key="1">
    <citation type="journal article" date="2020" name="J Insects Food Feed">
        <title>The yellow mealworm (Tenebrio molitor) genome: a resource for the emerging insects as food and feed industry.</title>
        <authorList>
            <person name="Eriksson T."/>
            <person name="Andere A."/>
            <person name="Kelstrup H."/>
            <person name="Emery V."/>
            <person name="Picard C."/>
        </authorList>
    </citation>
    <scope>NUCLEOTIDE SEQUENCE</scope>
    <source>
        <strain evidence="2">Stoneville</strain>
        <tissue evidence="2">Whole head</tissue>
    </source>
</reference>
<feature type="compositionally biased region" description="Basic residues" evidence="1">
    <location>
        <begin position="972"/>
        <end position="982"/>
    </location>
</feature>
<feature type="region of interest" description="Disordered" evidence="1">
    <location>
        <begin position="948"/>
        <end position="1095"/>
    </location>
</feature>
<name>A0A8J6LCR5_TENMO</name>
<feature type="compositionally biased region" description="Basic and acidic residues" evidence="1">
    <location>
        <begin position="1056"/>
        <end position="1074"/>
    </location>
</feature>
<dbReference type="EMBL" id="JABDTM020019397">
    <property type="protein sequence ID" value="KAH0817479.1"/>
    <property type="molecule type" value="Genomic_DNA"/>
</dbReference>
<feature type="compositionally biased region" description="Polar residues" evidence="1">
    <location>
        <begin position="35"/>
        <end position="52"/>
    </location>
</feature>
<gene>
    <name evidence="2" type="ORF">GEV33_005313</name>
</gene>